<dbReference type="Pfam" id="PF00002">
    <property type="entry name" value="7tm_2"/>
    <property type="match status" value="1"/>
</dbReference>
<dbReference type="GeneID" id="117674482"/>
<evidence type="ECO:0000256" key="3">
    <source>
        <dbReference type="ARBA" id="ARBA00022475"/>
    </source>
</evidence>
<gene>
    <name evidence="17" type="primary">LOC117674482</name>
</gene>
<evidence type="ECO:0000313" key="17">
    <source>
        <dbReference type="RefSeq" id="XP_060543219.1"/>
    </source>
</evidence>
<comment type="similarity">
    <text evidence="2">Belongs to the G-protein coupled receptor 2 family.</text>
</comment>
<keyword evidence="9" id="KW-1015">Disulfide bond</keyword>
<dbReference type="PRINTS" id="PR01350">
    <property type="entry name" value="CTRFAMILY"/>
</dbReference>
<evidence type="ECO:0000256" key="5">
    <source>
        <dbReference type="ARBA" id="ARBA00022729"/>
    </source>
</evidence>
<evidence type="ECO:0000256" key="2">
    <source>
        <dbReference type="ARBA" id="ARBA00005314"/>
    </source>
</evidence>
<comment type="subcellular location">
    <subcellularLocation>
        <location evidence="1">Cell membrane</location>
        <topology evidence="1">Multi-pass membrane protein</topology>
    </subcellularLocation>
</comment>
<dbReference type="Gene3D" id="1.20.1070.10">
    <property type="entry name" value="Rhodopsin 7-helix transmembrane proteins"/>
    <property type="match status" value="1"/>
</dbReference>
<keyword evidence="5" id="KW-0732">Signal</keyword>
<dbReference type="SMART" id="SM00008">
    <property type="entry name" value="HormR"/>
    <property type="match status" value="1"/>
</dbReference>
<proteinExistence type="inferred from homology"/>
<dbReference type="PANTHER" id="PTHR45620">
    <property type="entry name" value="PDF RECEPTOR-LIKE PROTEIN-RELATED"/>
    <property type="match status" value="1"/>
</dbReference>
<feature type="transmembrane region" description="Helical" evidence="13">
    <location>
        <begin position="173"/>
        <end position="198"/>
    </location>
</feature>
<dbReference type="SUPFAM" id="SSF111418">
    <property type="entry name" value="Hormone receptor domain"/>
    <property type="match status" value="1"/>
</dbReference>
<evidence type="ECO:0000256" key="10">
    <source>
        <dbReference type="ARBA" id="ARBA00023170"/>
    </source>
</evidence>
<evidence type="ECO:0000259" key="14">
    <source>
        <dbReference type="PROSITE" id="PS50227"/>
    </source>
</evidence>
<evidence type="ECO:0000256" key="6">
    <source>
        <dbReference type="ARBA" id="ARBA00022989"/>
    </source>
</evidence>
<evidence type="ECO:0000313" key="16">
    <source>
        <dbReference type="Proteomes" id="UP001652622"/>
    </source>
</evidence>
<dbReference type="Gene3D" id="4.10.1240.10">
    <property type="entry name" value="GPCR, family 2, extracellular hormone receptor domain"/>
    <property type="match status" value="1"/>
</dbReference>
<dbReference type="Proteomes" id="UP001652622">
    <property type="component" value="Unplaced"/>
</dbReference>
<name>A0ABM3Z4B4_PANGU</name>
<keyword evidence="16" id="KW-1185">Reference proteome</keyword>
<feature type="transmembrane region" description="Helical" evidence="13">
    <location>
        <begin position="251"/>
        <end position="278"/>
    </location>
</feature>
<dbReference type="InterPro" id="IPR001879">
    <property type="entry name" value="GPCR_2_extracellular_dom"/>
</dbReference>
<evidence type="ECO:0000256" key="8">
    <source>
        <dbReference type="ARBA" id="ARBA00023136"/>
    </source>
</evidence>
<evidence type="ECO:0000256" key="1">
    <source>
        <dbReference type="ARBA" id="ARBA00004651"/>
    </source>
</evidence>
<dbReference type="RefSeq" id="XP_060543219.1">
    <property type="nucleotide sequence ID" value="XM_060687236.1"/>
</dbReference>
<dbReference type="PANTHER" id="PTHR45620:SF21">
    <property type="entry name" value="CALCITONIN GENE-RELATED PEPTIDE TYPE 1 RECEPTOR"/>
    <property type="match status" value="1"/>
</dbReference>
<sequence length="335" mass="38618">MSQSSPDQAEFYEVSLESNWADNPKGASVSAYGATGSPIILLFMFTDSVLKKLGNKFGTQHFHLRQEMKTEEIMMKAQFECYQKFIQVPVHENTGSYCNRTWDGWLCWDDTPAGETATQNCPPYFQDFDYLEKAFKICEENGHWFVHPESKRQWTNYTLCSGNYQDVKSSWNAYYIAITGLSLSFVSLLISLGIFLCFKSLSCPRVSLHKNLFFSFICNCVMSLTLLGGIVQQHRLVATPPVCKVLQISQLYFFLCNFFWMMSEGIYLYIVTVVNVFAKRQALRWYYFLGWGVPLIHVSTYAVARSLYFNDYCWYTTGTLLSYTIDGPIYTVLLT</sequence>
<feature type="transmembrane region" description="Helical" evidence="13">
    <location>
        <begin position="285"/>
        <end position="304"/>
    </location>
</feature>
<dbReference type="InterPro" id="IPR050332">
    <property type="entry name" value="GPCR_2"/>
</dbReference>
<evidence type="ECO:0000256" key="7">
    <source>
        <dbReference type="ARBA" id="ARBA00023040"/>
    </source>
</evidence>
<dbReference type="InterPro" id="IPR036445">
    <property type="entry name" value="GPCR_2_extracell_dom_sf"/>
</dbReference>
<keyword evidence="11" id="KW-0325">Glycoprotein</keyword>
<evidence type="ECO:0000256" key="9">
    <source>
        <dbReference type="ARBA" id="ARBA00023157"/>
    </source>
</evidence>
<feature type="domain" description="G-protein coupled receptors family 2 profile 2" evidence="15">
    <location>
        <begin position="173"/>
        <end position="335"/>
    </location>
</feature>
<dbReference type="InterPro" id="IPR003287">
    <property type="entry name" value="GPCR_2_calcitonin_rcpt_fam"/>
</dbReference>
<keyword evidence="12" id="KW-0807">Transducer</keyword>
<keyword evidence="3" id="KW-1003">Cell membrane</keyword>
<protein>
    <submittedName>
        <fullName evidence="17">Calcitonin gene-related peptide type 1 receptor-like</fullName>
    </submittedName>
</protein>
<accession>A0ABM3Z4B4</accession>
<dbReference type="PROSITE" id="PS00649">
    <property type="entry name" value="G_PROTEIN_RECEP_F2_1"/>
    <property type="match status" value="1"/>
</dbReference>
<organism evidence="16 17">
    <name type="scientific">Pantherophis guttatus</name>
    <name type="common">Corn snake</name>
    <name type="synonym">Elaphe guttata</name>
    <dbReference type="NCBI Taxonomy" id="94885"/>
    <lineage>
        <taxon>Eukaryota</taxon>
        <taxon>Metazoa</taxon>
        <taxon>Chordata</taxon>
        <taxon>Craniata</taxon>
        <taxon>Vertebrata</taxon>
        <taxon>Euteleostomi</taxon>
        <taxon>Lepidosauria</taxon>
        <taxon>Squamata</taxon>
        <taxon>Bifurcata</taxon>
        <taxon>Unidentata</taxon>
        <taxon>Episquamata</taxon>
        <taxon>Toxicofera</taxon>
        <taxon>Serpentes</taxon>
        <taxon>Colubroidea</taxon>
        <taxon>Colubridae</taxon>
        <taxon>Colubrinae</taxon>
        <taxon>Pantherophis</taxon>
    </lineage>
</organism>
<evidence type="ECO:0000256" key="13">
    <source>
        <dbReference type="SAM" id="Phobius"/>
    </source>
</evidence>
<dbReference type="InterPro" id="IPR017981">
    <property type="entry name" value="GPCR_2-like_7TM"/>
</dbReference>
<evidence type="ECO:0000256" key="11">
    <source>
        <dbReference type="ARBA" id="ARBA00023180"/>
    </source>
</evidence>
<dbReference type="PROSITE" id="PS50227">
    <property type="entry name" value="G_PROTEIN_RECEP_F2_3"/>
    <property type="match status" value="1"/>
</dbReference>
<dbReference type="PROSITE" id="PS50261">
    <property type="entry name" value="G_PROTEIN_RECEP_F2_4"/>
    <property type="match status" value="1"/>
</dbReference>
<dbReference type="InterPro" id="IPR000832">
    <property type="entry name" value="GPCR_2_secretin-like"/>
</dbReference>
<reference evidence="17" key="1">
    <citation type="submission" date="2025-08" db="UniProtKB">
        <authorList>
            <consortium name="RefSeq"/>
        </authorList>
    </citation>
    <scope>IDENTIFICATION</scope>
    <source>
        <tissue evidence="17">Blood</tissue>
    </source>
</reference>
<feature type="domain" description="G-protein coupled receptors family 2 profile 1" evidence="14">
    <location>
        <begin position="80"/>
        <end position="164"/>
    </location>
</feature>
<evidence type="ECO:0000259" key="15">
    <source>
        <dbReference type="PROSITE" id="PS50261"/>
    </source>
</evidence>
<keyword evidence="6 13" id="KW-1133">Transmembrane helix</keyword>
<keyword evidence="7" id="KW-0297">G-protein coupled receptor</keyword>
<feature type="transmembrane region" description="Helical" evidence="13">
    <location>
        <begin position="210"/>
        <end position="231"/>
    </location>
</feature>
<keyword evidence="8 13" id="KW-0472">Membrane</keyword>
<evidence type="ECO:0000256" key="4">
    <source>
        <dbReference type="ARBA" id="ARBA00022692"/>
    </source>
</evidence>
<keyword evidence="10" id="KW-0675">Receptor</keyword>
<keyword evidence="4 13" id="KW-0812">Transmembrane</keyword>
<dbReference type="InterPro" id="IPR017983">
    <property type="entry name" value="GPCR_2_secretin-like_CS"/>
</dbReference>
<dbReference type="Pfam" id="PF02793">
    <property type="entry name" value="HRM"/>
    <property type="match status" value="1"/>
</dbReference>
<evidence type="ECO:0000256" key="12">
    <source>
        <dbReference type="ARBA" id="ARBA00023224"/>
    </source>
</evidence>
<dbReference type="PRINTS" id="PR00249">
    <property type="entry name" value="GPCRSECRETIN"/>
</dbReference>